<dbReference type="PANTHER" id="PTHR11941">
    <property type="entry name" value="ENOYL-COA HYDRATASE-RELATED"/>
    <property type="match status" value="1"/>
</dbReference>
<evidence type="ECO:0000313" key="3">
    <source>
        <dbReference type="EMBL" id="OAE96347.1"/>
    </source>
</evidence>
<comment type="caution">
    <text evidence="3">The sequence shown here is derived from an EMBL/GenBank/DDBJ whole genome shotgun (WGS) entry which is preliminary data.</text>
</comment>
<protein>
    <submittedName>
        <fullName evidence="3">Enoyl-CoA hydratase</fullName>
    </submittedName>
</protein>
<dbReference type="GO" id="GO:0003824">
    <property type="term" value="F:catalytic activity"/>
    <property type="evidence" value="ECO:0007669"/>
    <property type="project" value="InterPro"/>
</dbReference>
<proteinExistence type="inferred from homology"/>
<evidence type="ECO:0000256" key="1">
    <source>
        <dbReference type="ARBA" id="ARBA00005254"/>
    </source>
</evidence>
<dbReference type="STRING" id="1505087.AYJ54_36965"/>
<evidence type="ECO:0000313" key="4">
    <source>
        <dbReference type="Proteomes" id="UP000076959"/>
    </source>
</evidence>
<dbReference type="Gene3D" id="3.90.226.10">
    <property type="entry name" value="2-enoyl-CoA Hydratase, Chain A, domain 1"/>
    <property type="match status" value="1"/>
</dbReference>
<dbReference type="GO" id="GO:0006635">
    <property type="term" value="P:fatty acid beta-oxidation"/>
    <property type="evidence" value="ECO:0007669"/>
    <property type="project" value="TreeGrafter"/>
</dbReference>
<dbReference type="Pfam" id="PF00378">
    <property type="entry name" value="ECH_1"/>
    <property type="match status" value="1"/>
</dbReference>
<dbReference type="PROSITE" id="PS00166">
    <property type="entry name" value="ENOYL_COA_HYDRATASE"/>
    <property type="match status" value="1"/>
</dbReference>
<comment type="similarity">
    <text evidence="1 2">Belongs to the enoyl-CoA hydratase/isomerase family.</text>
</comment>
<name>A0A176Y5J2_9BRAD</name>
<dbReference type="RefSeq" id="WP_063709223.1">
    <property type="nucleotide sequence ID" value="NZ_LUUB01000131.1"/>
</dbReference>
<accession>A0A176Y5J2</accession>
<reference evidence="3 4" key="1">
    <citation type="submission" date="2016-03" db="EMBL/GenBank/DDBJ databases">
        <title>Draft Genome Sequence of the Strain BR 10245 (Bradyrhizobium sp.) isolated from nodules of Centrolobium paraense.</title>
        <authorList>
            <person name="Simoes-Araujo J.L.Sr."/>
            <person name="Barauna A.C."/>
            <person name="Silva K."/>
            <person name="Zilli J.E."/>
        </authorList>
    </citation>
    <scope>NUCLEOTIDE SEQUENCE [LARGE SCALE GENOMIC DNA]</scope>
    <source>
        <strain evidence="3 4">BR 10245</strain>
    </source>
</reference>
<gene>
    <name evidence="3" type="ORF">AYJ54_36965</name>
</gene>
<dbReference type="Proteomes" id="UP000076959">
    <property type="component" value="Unassembled WGS sequence"/>
</dbReference>
<dbReference type="InterPro" id="IPR018376">
    <property type="entry name" value="Enoyl-CoA_hyd/isom_CS"/>
</dbReference>
<dbReference type="OrthoDB" id="9777711at2"/>
<sequence length="253" mass="27269">MAVLYSRDGAVAILTLNDSQRRNALSRASVSMLLELLERSRVEKARAIVIAANGPVFCAGANIDDLKDGWMSGAPDPTDPALLFRALAEESRPTIAAVQGGALGGGFELTLSCDLVVMGAESYFALPELGHGVIPNTALARLYRVAGTRRAIELILTRRRLSAVEAVEWGLANRLVPTADVLSSAIDLALSIVQSAPPGAIAAAKRNLAHHGETDWARVVSSPQDVPPAEWREGLRSFDERRKPSYDKFWQDM</sequence>
<keyword evidence="4" id="KW-1185">Reference proteome</keyword>
<dbReference type="CDD" id="cd06558">
    <property type="entry name" value="crotonase-like"/>
    <property type="match status" value="1"/>
</dbReference>
<dbReference type="InterPro" id="IPR001753">
    <property type="entry name" value="Enoyl-CoA_hydra/iso"/>
</dbReference>
<dbReference type="InterPro" id="IPR029045">
    <property type="entry name" value="ClpP/crotonase-like_dom_sf"/>
</dbReference>
<evidence type="ECO:0000256" key="2">
    <source>
        <dbReference type="RuleBase" id="RU003707"/>
    </source>
</evidence>
<dbReference type="AlphaFoldDB" id="A0A176Y5J2"/>
<organism evidence="3 4">
    <name type="scientific">Bradyrhizobium centrolobii</name>
    <dbReference type="NCBI Taxonomy" id="1505087"/>
    <lineage>
        <taxon>Bacteria</taxon>
        <taxon>Pseudomonadati</taxon>
        <taxon>Pseudomonadota</taxon>
        <taxon>Alphaproteobacteria</taxon>
        <taxon>Hyphomicrobiales</taxon>
        <taxon>Nitrobacteraceae</taxon>
        <taxon>Bradyrhizobium</taxon>
    </lineage>
</organism>
<dbReference type="EMBL" id="LUUB01000131">
    <property type="protein sequence ID" value="OAE96347.1"/>
    <property type="molecule type" value="Genomic_DNA"/>
</dbReference>
<dbReference type="SUPFAM" id="SSF52096">
    <property type="entry name" value="ClpP/crotonase"/>
    <property type="match status" value="1"/>
</dbReference>
<dbReference type="PANTHER" id="PTHR11941:SF54">
    <property type="entry name" value="ENOYL-COA HYDRATASE, MITOCHONDRIAL"/>
    <property type="match status" value="1"/>
</dbReference>